<dbReference type="PANTHER" id="PTHR43685">
    <property type="entry name" value="GLYCOSYLTRANSFERASE"/>
    <property type="match status" value="1"/>
</dbReference>
<evidence type="ECO:0000313" key="3">
    <source>
        <dbReference type="Proteomes" id="UP000007883"/>
    </source>
</evidence>
<dbReference type="HOGENOM" id="CLU_025996_19_2_4"/>
<sequence length="316" mass="35163">MSGSANTCRTAVGFCTYNRSARLPALISALRAQACDEPFDLLVVDNNSADDTAEVLRRLAEAPGVRLHHVRETEQGIVPARNRLLREAQGYEFLLMMDDDEMPAPGWVQAGLRALRDEGLECVGGRVCVRFEQGRPRWLGDDLLGFLCEVDHGTEARPITDDSTPIWTANVGYRMALFATGLRFDMRYSRVGNGLGGGEDVVMFESLLERGHRMGYRPEMVVEHFVEAWRLRRMYFLRLHFTSGVRAGLHATPSSSRQAFGAPLYLYPQALRQGLRALGHLASGSSWLRQAMTFTYACGRIVGARRKTRAPAGARA</sequence>
<gene>
    <name evidence="2" type="ordered locus">RGE_04310</name>
</gene>
<dbReference type="SUPFAM" id="SSF53448">
    <property type="entry name" value="Nucleotide-diphospho-sugar transferases"/>
    <property type="match status" value="1"/>
</dbReference>
<dbReference type="PATRIC" id="fig|983917.3.peg.424"/>
<evidence type="ECO:0000313" key="2">
    <source>
        <dbReference type="EMBL" id="BAL93776.1"/>
    </source>
</evidence>
<reference evidence="2 3" key="1">
    <citation type="journal article" date="2012" name="J. Bacteriol.">
        <title>Complete genome sequence of phototrophic betaproteobacterium Rubrivivax gelatinosus IL144.</title>
        <authorList>
            <person name="Nagashima S."/>
            <person name="Kamimura A."/>
            <person name="Shimizu T."/>
            <person name="Nakamura-isaki S."/>
            <person name="Aono E."/>
            <person name="Sakamoto K."/>
            <person name="Ichikawa N."/>
            <person name="Nakazawa H."/>
            <person name="Sekine M."/>
            <person name="Yamazaki S."/>
            <person name="Fujita N."/>
            <person name="Shimada K."/>
            <person name="Hanada S."/>
            <person name="Nagashima K.V.P."/>
        </authorList>
    </citation>
    <scope>NUCLEOTIDE SEQUENCE [LARGE SCALE GENOMIC DNA]</scope>
    <source>
        <strain evidence="3">NBRC 100245 / IL144</strain>
    </source>
</reference>
<dbReference type="eggNOG" id="COG1216">
    <property type="taxonomic scope" value="Bacteria"/>
</dbReference>
<evidence type="ECO:0000259" key="1">
    <source>
        <dbReference type="Pfam" id="PF00535"/>
    </source>
</evidence>
<accession>I0HL89</accession>
<proteinExistence type="predicted"/>
<name>I0HL89_RUBGI</name>
<dbReference type="InterPro" id="IPR029044">
    <property type="entry name" value="Nucleotide-diphossugar_trans"/>
</dbReference>
<keyword evidence="3" id="KW-1185">Reference proteome</keyword>
<dbReference type="AlphaFoldDB" id="I0HL89"/>
<feature type="domain" description="Glycosyltransferase 2-like" evidence="1">
    <location>
        <begin position="14"/>
        <end position="178"/>
    </location>
</feature>
<protein>
    <submittedName>
        <fullName evidence="2">Glycosyl transferase family 2</fullName>
    </submittedName>
</protein>
<dbReference type="GO" id="GO:0016740">
    <property type="term" value="F:transferase activity"/>
    <property type="evidence" value="ECO:0007669"/>
    <property type="project" value="UniProtKB-KW"/>
</dbReference>
<dbReference type="InterPro" id="IPR050834">
    <property type="entry name" value="Glycosyltransf_2"/>
</dbReference>
<dbReference type="Pfam" id="PF00535">
    <property type="entry name" value="Glycos_transf_2"/>
    <property type="match status" value="1"/>
</dbReference>
<keyword evidence="2" id="KW-0808">Transferase</keyword>
<dbReference type="STRING" id="983917.RGE_04310"/>
<dbReference type="CDD" id="cd00761">
    <property type="entry name" value="Glyco_tranf_GTA_type"/>
    <property type="match status" value="1"/>
</dbReference>
<organism evidence="2 3">
    <name type="scientific">Rubrivivax gelatinosus (strain NBRC 100245 / IL144)</name>
    <dbReference type="NCBI Taxonomy" id="983917"/>
    <lineage>
        <taxon>Bacteria</taxon>
        <taxon>Pseudomonadati</taxon>
        <taxon>Pseudomonadota</taxon>
        <taxon>Betaproteobacteria</taxon>
        <taxon>Burkholderiales</taxon>
        <taxon>Sphaerotilaceae</taxon>
        <taxon>Rubrivivax</taxon>
    </lineage>
</organism>
<dbReference type="Gene3D" id="3.90.550.10">
    <property type="entry name" value="Spore Coat Polysaccharide Biosynthesis Protein SpsA, Chain A"/>
    <property type="match status" value="1"/>
</dbReference>
<dbReference type="EMBL" id="AP012320">
    <property type="protein sequence ID" value="BAL93776.1"/>
    <property type="molecule type" value="Genomic_DNA"/>
</dbReference>
<dbReference type="Proteomes" id="UP000007883">
    <property type="component" value="Chromosome"/>
</dbReference>
<dbReference type="KEGG" id="rge:RGE_04310"/>
<dbReference type="PANTHER" id="PTHR43685:SF3">
    <property type="entry name" value="SLR2126 PROTEIN"/>
    <property type="match status" value="1"/>
</dbReference>
<dbReference type="InterPro" id="IPR001173">
    <property type="entry name" value="Glyco_trans_2-like"/>
</dbReference>